<organism evidence="2 3">
    <name type="scientific">Alteribacillus persepolensis</name>
    <dbReference type="NCBI Taxonomy" id="568899"/>
    <lineage>
        <taxon>Bacteria</taxon>
        <taxon>Bacillati</taxon>
        <taxon>Bacillota</taxon>
        <taxon>Bacilli</taxon>
        <taxon>Bacillales</taxon>
        <taxon>Bacillaceae</taxon>
        <taxon>Alteribacillus</taxon>
    </lineage>
</organism>
<feature type="region of interest" description="Disordered" evidence="1">
    <location>
        <begin position="332"/>
        <end position="351"/>
    </location>
</feature>
<dbReference type="STRING" id="568899.SAMN05192534_105130"/>
<dbReference type="EMBL" id="FNDK01000005">
    <property type="protein sequence ID" value="SDH42888.1"/>
    <property type="molecule type" value="Genomic_DNA"/>
</dbReference>
<accession>A0A1G8CBV7</accession>
<proteinExistence type="predicted"/>
<feature type="compositionally biased region" description="Basic and acidic residues" evidence="1">
    <location>
        <begin position="339"/>
        <end position="351"/>
    </location>
</feature>
<evidence type="ECO:0008006" key="4">
    <source>
        <dbReference type="Google" id="ProtNLM"/>
    </source>
</evidence>
<name>A0A1G8CBV7_9BACI</name>
<dbReference type="AlphaFoldDB" id="A0A1G8CBV7"/>
<dbReference type="Proteomes" id="UP000199163">
    <property type="component" value="Unassembled WGS sequence"/>
</dbReference>
<keyword evidence="3" id="KW-1185">Reference proteome</keyword>
<gene>
    <name evidence="2" type="ORF">SAMN05192534_105130</name>
</gene>
<dbReference type="RefSeq" id="WP_091272247.1">
    <property type="nucleotide sequence ID" value="NZ_FNDK01000005.1"/>
</dbReference>
<evidence type="ECO:0000313" key="2">
    <source>
        <dbReference type="EMBL" id="SDH42888.1"/>
    </source>
</evidence>
<dbReference type="InterPro" id="IPR021617">
    <property type="entry name" value="DUF3231"/>
</dbReference>
<evidence type="ECO:0000256" key="1">
    <source>
        <dbReference type="SAM" id="MobiDB-lite"/>
    </source>
</evidence>
<dbReference type="Pfam" id="PF11553">
    <property type="entry name" value="DUF3231"/>
    <property type="match status" value="2"/>
</dbReference>
<dbReference type="InterPro" id="IPR012347">
    <property type="entry name" value="Ferritin-like"/>
</dbReference>
<dbReference type="Gene3D" id="1.20.1260.10">
    <property type="match status" value="2"/>
</dbReference>
<reference evidence="2 3" key="1">
    <citation type="submission" date="2016-10" db="EMBL/GenBank/DDBJ databases">
        <authorList>
            <person name="de Groot N.N."/>
        </authorList>
    </citation>
    <scope>NUCLEOTIDE SEQUENCE [LARGE SCALE GENOMIC DNA]</scope>
    <source>
        <strain evidence="2 3">DSM 21632</strain>
    </source>
</reference>
<sequence>MEEYEAPAVIEKIKQHQQNKKLVASELGDLFTNYLGDSLFCCIFKHHLHVVEDDDVKQYIESALRVSQKHLHMIENIFKQENIPVPVGFGKQDLHPDAPRLFSDIFMVFYMTEMSRAGFETYGSALSTSARHDIIQYFETCLQDTISLYKHGMYLLLEKGMDITSPEIPYPKKVDFVEKPSFISAIAGKSRPLTSLEIKHLQININTNTLGKALMVAFSQIASSAELRSYFREGCQLAEKQINDLSEILMADNLPSNKIIDTEVTDSTISPFSDKLLLYHTVMSNGVGIQNYGTAMSKITRHDVHLKFASLSVGIGKYVNKGMKAMIEHGWTEEPPSSADREKLSQRQSSD</sequence>
<protein>
    <recommendedName>
        <fullName evidence="4">DUF3231 family protein</fullName>
    </recommendedName>
</protein>
<evidence type="ECO:0000313" key="3">
    <source>
        <dbReference type="Proteomes" id="UP000199163"/>
    </source>
</evidence>
<dbReference type="OrthoDB" id="1675670at2"/>